<reference evidence="1" key="2">
    <citation type="submission" date="2020-01" db="EMBL/GenBank/DDBJ databases">
        <authorList>
            <person name="Hornung B."/>
        </authorList>
    </citation>
    <scope>NUCLEOTIDE SEQUENCE</scope>
    <source>
        <strain evidence="1">PacBioINE</strain>
    </source>
</reference>
<keyword evidence="3" id="KW-1185">Reference proteome</keyword>
<dbReference type="EMBL" id="LR746496">
    <property type="protein sequence ID" value="CAA7601425.1"/>
    <property type="molecule type" value="Genomic_DNA"/>
</dbReference>
<evidence type="ECO:0000313" key="1">
    <source>
        <dbReference type="EMBL" id="CAA7601425.1"/>
    </source>
</evidence>
<gene>
    <name evidence="1" type="ORF">DEACI_2092</name>
    <name evidence="2" type="ORF">DEACI_3337</name>
</gene>
<dbReference type="Proteomes" id="UP000836597">
    <property type="component" value="Chromosome"/>
</dbReference>
<dbReference type="AlphaFoldDB" id="A0A8S0Y303"/>
<proteinExistence type="predicted"/>
<evidence type="ECO:0000313" key="3">
    <source>
        <dbReference type="Proteomes" id="UP001071230"/>
    </source>
</evidence>
<dbReference type="Proteomes" id="UP001071230">
    <property type="component" value="Unassembled WGS sequence"/>
</dbReference>
<dbReference type="NCBIfam" id="NF041239">
    <property type="entry name" value="Moor_selen_rel"/>
    <property type="match status" value="1"/>
</dbReference>
<protein>
    <submittedName>
        <fullName evidence="1">Uncharacterized protein</fullName>
    </submittedName>
</protein>
<evidence type="ECO:0000313" key="2">
    <source>
        <dbReference type="EMBL" id="CEJ08856.1"/>
    </source>
</evidence>
<name>A0A8S0Y303_9FIRM</name>
<reference evidence="2" key="1">
    <citation type="submission" date="2014-11" db="EMBL/GenBank/DDBJ databases">
        <authorList>
            <person name="Hornung B.V."/>
        </authorList>
    </citation>
    <scope>NUCLEOTIDE SEQUENCE</scope>
    <source>
        <strain evidence="2">INE</strain>
    </source>
</reference>
<dbReference type="InterPro" id="IPR049744">
    <property type="entry name" value="CC/Se_fam"/>
</dbReference>
<dbReference type="EMBL" id="CDGJ01000096">
    <property type="protein sequence ID" value="CEJ08856.1"/>
    <property type="molecule type" value="Genomic_DNA"/>
</dbReference>
<organism evidence="1">
    <name type="scientific">Acididesulfobacillus acetoxydans</name>
    <dbReference type="NCBI Taxonomy" id="1561005"/>
    <lineage>
        <taxon>Bacteria</taxon>
        <taxon>Bacillati</taxon>
        <taxon>Bacillota</taxon>
        <taxon>Clostridia</taxon>
        <taxon>Eubacteriales</taxon>
        <taxon>Peptococcaceae</taxon>
        <taxon>Acididesulfobacillus</taxon>
    </lineage>
</organism>
<sequence length="101" mass="11310">MWTISPEALVYLRKNGSACLTVDQPLIVDGCCLQISEPPAVYLGEPKPTPGKKRTPGSYTTLEVHGIKLHVPSHLSRLDLVIDLTRFFRREKLVVEGWNLV</sequence>
<accession>A0A8S0Y303</accession>
<dbReference type="KEGG" id="aacx:DEACI_2092"/>
<dbReference type="RefSeq" id="WP_240984954.1">
    <property type="nucleotide sequence ID" value="NZ_CDGJ01000096.1"/>
</dbReference>